<dbReference type="InterPro" id="IPR038766">
    <property type="entry name" value="Membrane_comp_ABC_pdt"/>
</dbReference>
<dbReference type="Proteomes" id="UP000050497">
    <property type="component" value="Unassembled WGS sequence"/>
</dbReference>
<dbReference type="AlphaFoldDB" id="A0A0P8BQE3"/>
<dbReference type="EMBL" id="LJSX01000005">
    <property type="protein sequence ID" value="KPQ11766.1"/>
    <property type="molecule type" value="Genomic_DNA"/>
</dbReference>
<evidence type="ECO:0000256" key="1">
    <source>
        <dbReference type="ARBA" id="ARBA00004651"/>
    </source>
</evidence>
<accession>A0A0P8BQE3</accession>
<keyword evidence="4 6" id="KW-1133">Transmembrane helix</keyword>
<dbReference type="RefSeq" id="WP_074445825.1">
    <property type="nucleotide sequence ID" value="NZ_FMBM01000002.1"/>
</dbReference>
<proteinExistence type="predicted"/>
<evidence type="ECO:0000313" key="11">
    <source>
        <dbReference type="Proteomes" id="UP000182800"/>
    </source>
</evidence>
<keyword evidence="11" id="KW-1185">Reference proteome</keyword>
<protein>
    <submittedName>
        <fullName evidence="9">ABC transport system permease protein</fullName>
    </submittedName>
    <submittedName>
        <fullName evidence="8">ABC-type transport system permease component</fullName>
    </submittedName>
</protein>
<dbReference type="OrthoDB" id="9775544at2"/>
<feature type="transmembrane region" description="Helical" evidence="6">
    <location>
        <begin position="325"/>
        <end position="358"/>
    </location>
</feature>
<feature type="transmembrane region" description="Helical" evidence="6">
    <location>
        <begin position="492"/>
        <end position="516"/>
    </location>
</feature>
<dbReference type="PATRIC" id="fig|1653334.4.peg.1622"/>
<evidence type="ECO:0000313" key="9">
    <source>
        <dbReference type="EMBL" id="SCC82308.1"/>
    </source>
</evidence>
<feature type="transmembrane region" description="Helical" evidence="6">
    <location>
        <begin position="782"/>
        <end position="813"/>
    </location>
</feature>
<dbReference type="Pfam" id="PF02687">
    <property type="entry name" value="FtsX"/>
    <property type="match status" value="2"/>
</dbReference>
<feature type="transmembrane region" description="Helical" evidence="6">
    <location>
        <begin position="280"/>
        <end position="304"/>
    </location>
</feature>
<keyword evidence="3 6" id="KW-0812">Transmembrane</keyword>
<feature type="domain" description="ABC3 transporter permease C-terminal" evidence="7">
    <location>
        <begin position="284"/>
        <end position="397"/>
    </location>
</feature>
<dbReference type="PANTHER" id="PTHR30287">
    <property type="entry name" value="MEMBRANE COMPONENT OF PREDICTED ABC SUPERFAMILY METABOLITE UPTAKE TRANSPORTER"/>
    <property type="match status" value="1"/>
</dbReference>
<evidence type="ECO:0000313" key="10">
    <source>
        <dbReference type="Proteomes" id="UP000050497"/>
    </source>
</evidence>
<evidence type="ECO:0000256" key="6">
    <source>
        <dbReference type="SAM" id="Phobius"/>
    </source>
</evidence>
<organism evidence="8 10">
    <name type="scientific">Saliniramus fredricksonii</name>
    <dbReference type="NCBI Taxonomy" id="1653334"/>
    <lineage>
        <taxon>Bacteria</taxon>
        <taxon>Pseudomonadati</taxon>
        <taxon>Pseudomonadota</taxon>
        <taxon>Alphaproteobacteria</taxon>
        <taxon>Hyphomicrobiales</taxon>
        <taxon>Salinarimonadaceae</taxon>
        <taxon>Saliniramus</taxon>
    </lineage>
</organism>
<comment type="subcellular location">
    <subcellularLocation>
        <location evidence="1">Cell membrane</location>
        <topology evidence="1">Multi-pass membrane protein</topology>
    </subcellularLocation>
</comment>
<feature type="transmembrane region" description="Helical" evidence="6">
    <location>
        <begin position="737"/>
        <end position="761"/>
    </location>
</feature>
<dbReference type="EMBL" id="FMBM01000002">
    <property type="protein sequence ID" value="SCC82308.1"/>
    <property type="molecule type" value="Genomic_DNA"/>
</dbReference>
<dbReference type="Proteomes" id="UP000182800">
    <property type="component" value="Unassembled WGS sequence"/>
</dbReference>
<reference evidence="9 11" key="2">
    <citation type="submission" date="2016-08" db="EMBL/GenBank/DDBJ databases">
        <authorList>
            <person name="Varghese N."/>
            <person name="Submissions Spin"/>
        </authorList>
    </citation>
    <scope>NUCLEOTIDE SEQUENCE [LARGE SCALE GENOMIC DNA]</scope>
    <source>
        <strain evidence="9 11">HL-109</strain>
    </source>
</reference>
<feature type="transmembrane region" description="Helical" evidence="6">
    <location>
        <begin position="38"/>
        <end position="58"/>
    </location>
</feature>
<keyword evidence="5 6" id="KW-0472">Membrane</keyword>
<dbReference type="GO" id="GO:0005886">
    <property type="term" value="C:plasma membrane"/>
    <property type="evidence" value="ECO:0007669"/>
    <property type="project" value="UniProtKB-SubCell"/>
</dbReference>
<dbReference type="PANTHER" id="PTHR30287:SF1">
    <property type="entry name" value="INNER MEMBRANE PROTEIN"/>
    <property type="match status" value="1"/>
</dbReference>
<dbReference type="InterPro" id="IPR003838">
    <property type="entry name" value="ABC3_permease_C"/>
</dbReference>
<evidence type="ECO:0000256" key="3">
    <source>
        <dbReference type="ARBA" id="ARBA00022692"/>
    </source>
</evidence>
<evidence type="ECO:0000259" key="7">
    <source>
        <dbReference type="Pfam" id="PF02687"/>
    </source>
</evidence>
<evidence type="ECO:0000256" key="5">
    <source>
        <dbReference type="ARBA" id="ARBA00023136"/>
    </source>
</evidence>
<evidence type="ECO:0000313" key="8">
    <source>
        <dbReference type="EMBL" id="KPQ11766.1"/>
    </source>
</evidence>
<reference evidence="8 10" key="1">
    <citation type="submission" date="2015-09" db="EMBL/GenBank/DDBJ databases">
        <title>Identification and resolution of microdiversity through metagenomic sequencing of parallel consortia.</title>
        <authorList>
            <person name="Nelson W.C."/>
            <person name="Romine M.F."/>
            <person name="Lindemann S.R."/>
        </authorList>
    </citation>
    <scope>NUCLEOTIDE SEQUENCE [LARGE SCALE GENOMIC DNA]</scope>
    <source>
        <strain evidence="8">HL-109</strain>
    </source>
</reference>
<feature type="transmembrane region" description="Helical" evidence="6">
    <location>
        <begin position="421"/>
        <end position="441"/>
    </location>
</feature>
<comment type="caution">
    <text evidence="8">The sequence shown here is derived from an EMBL/GenBank/DDBJ whole genome shotgun (WGS) entry which is preliminary data.</text>
</comment>
<feature type="transmembrane region" description="Helical" evidence="6">
    <location>
        <begin position="828"/>
        <end position="851"/>
    </location>
</feature>
<sequence length="862" mass="91292">MHGTLSRPDDTPRGGRAARLPLVLRLALREMRSGLRGFGIFLGCIALGVAAIAGVSSLSSALTEGMAREGRTILGGDLAYSLLQREATPAERDLLAGYGEISTIATLRGMAHADENGSALVEIKAVGPDYPVIGEIATTPQAPIGELLAERDGVFGAVADPVLLSRLDLETGDEIRIGTSRFEIRAALQSEPDKVAEGIGFGPRLLMTVPALRESGLIQPGSLVRWTYRIALPGGAGDDALLARVEEAIHEAAPEAGWRVRSRLNADPQFQRNIERFAQFLTLVGLTALIVGGVGVANAVRGFVDRKRDSIATLKGLGAPGGQVVGIYLTQVMTIAGLGILAGLAIGAAIPFAAAFLLRDVLPIPIAPVLAWSQLGIAALYGGLIALAFAILPLGRVHDIEVTHLFRDQIDRDRRWPRKRYIAVALAAAGALIALSLGAAYEPRVASIFIVAIAIAFVLLRLVAAGLMALARRLPRPRRAGPRLALANIHRPGALTPSLVLSLGLGVTLLVTIALIDANMRRQLTENLPQNAPSFFFVDIPSAEVEAFQSFMRDAAPDGTLERVPMMRGRIVSLGGVPAEEIDAPEDVNWVLQGDRGITYAQDPPEGSRIVEGAWWGDTPDENLVSFDAEIAEGLGIGLGDSIVVNVLGRNIEARIANLREIEWRSMGINFVMVFSPNTFAGAPHMHLATLTFGDEEDRAREPALMRDIGQAFPTITSVRVRDALEAVSNLVGQLAIAIRGASSVAVAASVLVLAGALAAGHRARLYDAVVLKTLGATRSRLLGAYALEYGALGLVTAIFGLIAGGLAAWVIVTRIMQLEFVFVWEGALGAAVLAVGVTISLGLLGTWRILSQKPASYLRNL</sequence>
<keyword evidence="2" id="KW-1003">Cell membrane</keyword>
<feature type="domain" description="ABC3 transporter permease C-terminal" evidence="7">
    <location>
        <begin position="743"/>
        <end position="855"/>
    </location>
</feature>
<evidence type="ECO:0000256" key="2">
    <source>
        <dbReference type="ARBA" id="ARBA00022475"/>
    </source>
</evidence>
<dbReference type="STRING" id="1653334.GA0071312_3289"/>
<gene>
    <name evidence="9" type="ORF">GA0071312_3289</name>
    <name evidence="8" type="ORF">HLUCCO17_04635</name>
</gene>
<feature type="transmembrane region" description="Helical" evidence="6">
    <location>
        <begin position="370"/>
        <end position="392"/>
    </location>
</feature>
<evidence type="ECO:0000256" key="4">
    <source>
        <dbReference type="ARBA" id="ARBA00022989"/>
    </source>
</evidence>
<feature type="transmembrane region" description="Helical" evidence="6">
    <location>
        <begin position="447"/>
        <end position="471"/>
    </location>
</feature>
<name>A0A0P8BQE3_9HYPH</name>